<dbReference type="OrthoDB" id="1110367at2"/>
<dbReference type="InterPro" id="IPR032675">
    <property type="entry name" value="LRR_dom_sf"/>
</dbReference>
<evidence type="ECO:0000259" key="5">
    <source>
        <dbReference type="Pfam" id="PF18962"/>
    </source>
</evidence>
<dbReference type="STRING" id="59733.SAMN05421769_1523"/>
<dbReference type="PROSITE" id="PS51450">
    <property type="entry name" value="LRR"/>
    <property type="match status" value="1"/>
</dbReference>
<dbReference type="InterPro" id="IPR052574">
    <property type="entry name" value="CDIRP"/>
</dbReference>
<dbReference type="InterPro" id="IPR055353">
    <property type="entry name" value="DUF7619"/>
</dbReference>
<dbReference type="Pfam" id="PF18962">
    <property type="entry name" value="Por_Secre_tail"/>
    <property type="match status" value="1"/>
</dbReference>
<organism evidence="7 8">
    <name type="scientific">Chryseobacterium scophthalmum</name>
    <dbReference type="NCBI Taxonomy" id="59733"/>
    <lineage>
        <taxon>Bacteria</taxon>
        <taxon>Pseudomonadati</taxon>
        <taxon>Bacteroidota</taxon>
        <taxon>Flavobacteriia</taxon>
        <taxon>Flavobacteriales</taxon>
        <taxon>Weeksellaceae</taxon>
        <taxon>Chryseobacterium group</taxon>
        <taxon>Chryseobacterium</taxon>
    </lineage>
</organism>
<feature type="signal peptide" evidence="4">
    <location>
        <begin position="1"/>
        <end position="18"/>
    </location>
</feature>
<sequence>MKKKYFFFLLFIFSLFNAQIVNIPDANFKATLLAADVTNSIASTSSGNFNIKIDTNNNGEIEVSEAQQVGKLRLYGGGLSNLTGIESFSNLESLDISGNNMTSINLNSNLNLSELKIGGNNQLNSLNITNCNLLKDVRLYSIGITSLDLQNRPYLKFLSLGGIPLTSLNITNCPMIYELGIDNSQLVTLNASNLQNVFNFSVQNNSLLSNIDFTNSNMEIIQIRNNNLSNINIQNQSNLRVLDFGLNDVTNLTATGCPQLTTLICDNNLLTSLNLSNYPLLYRLNCSDNNISTLDLSQNPLFENLSSNGNGMSFLNIKNGKIQQTNISSIYNNPSLVVCCDTDELAIFQNLVNSSATLYSNYQITSYCTFTPGGTFYTVQGNTKFDSNNNGCDANDLNKSYQKFNITNGSNFGSVIANLSGNYSIPVNTGSHTITPILENPSYFNISPTSFIANFPAQTSPLTQNFCLTANGNHNDLEVVILPITPASPGFDAKYKIVYKNIGTTTQSGTLVFNYNDNLMNFVNATLSPNSQTTGVLNWNFTNLLPFETKEITLTFNLNTPTQTPALNGGDVVHYTAQINGTTDETPTDNTFTLNQTVVNSFDPNDKTCLEGTAITQAKVGDYVHYLIRFENTGTANAQNIVVKDEIDISKYDVSSLVALNASHNFVTRITGNVVEFIFENIQLPFDNATNDGYISFKIKTKSNLALGDSFSNLAKIYFDYNHPIITNTYTTTVQNVLSTSEISNDKTELSIYPNPVKDVLNIQSKNQIVKAEIYDVNGRILISTSLKGNSIHVSELSKGNYIIKLFSKDKTTVHKFIKN</sequence>
<dbReference type="NCBIfam" id="TIGR04183">
    <property type="entry name" value="Por_Secre_tail"/>
    <property type="match status" value="1"/>
</dbReference>
<feature type="domain" description="DUF7619" evidence="6">
    <location>
        <begin position="603"/>
        <end position="733"/>
    </location>
</feature>
<dbReference type="Proteomes" id="UP000184782">
    <property type="component" value="Unassembled WGS sequence"/>
</dbReference>
<evidence type="ECO:0000313" key="8">
    <source>
        <dbReference type="Proteomes" id="UP000184782"/>
    </source>
</evidence>
<dbReference type="InterPro" id="IPR001611">
    <property type="entry name" value="Leu-rich_rpt"/>
</dbReference>
<dbReference type="AlphaFoldDB" id="A0A1N6FR00"/>
<keyword evidence="3" id="KW-0677">Repeat</keyword>
<dbReference type="SUPFAM" id="SSF52058">
    <property type="entry name" value="L domain-like"/>
    <property type="match status" value="1"/>
</dbReference>
<evidence type="ECO:0000256" key="3">
    <source>
        <dbReference type="ARBA" id="ARBA00022737"/>
    </source>
</evidence>
<evidence type="ECO:0000259" key="6">
    <source>
        <dbReference type="Pfam" id="PF24595"/>
    </source>
</evidence>
<keyword evidence="2 4" id="KW-0732">Signal</keyword>
<feature type="chain" id="PRO_5012590981" evidence="4">
    <location>
        <begin position="19"/>
        <end position="820"/>
    </location>
</feature>
<reference evidence="8" key="1">
    <citation type="submission" date="2016-12" db="EMBL/GenBank/DDBJ databases">
        <authorList>
            <person name="Varghese N."/>
            <person name="Submissions S."/>
        </authorList>
    </citation>
    <scope>NUCLEOTIDE SEQUENCE [LARGE SCALE GENOMIC DNA]</scope>
    <source>
        <strain evidence="8">DSM 16779</strain>
    </source>
</reference>
<keyword evidence="1" id="KW-0433">Leucine-rich repeat</keyword>
<evidence type="ECO:0000313" key="7">
    <source>
        <dbReference type="EMBL" id="SIN97621.1"/>
    </source>
</evidence>
<dbReference type="EMBL" id="FSRQ01000001">
    <property type="protein sequence ID" value="SIN97621.1"/>
    <property type="molecule type" value="Genomic_DNA"/>
</dbReference>
<accession>A0A1N6FR00</accession>
<evidence type="ECO:0000256" key="2">
    <source>
        <dbReference type="ARBA" id="ARBA00022729"/>
    </source>
</evidence>
<name>A0A1N6FR00_9FLAO</name>
<proteinExistence type="predicted"/>
<evidence type="ECO:0000256" key="1">
    <source>
        <dbReference type="ARBA" id="ARBA00022614"/>
    </source>
</evidence>
<dbReference type="InterPro" id="IPR047589">
    <property type="entry name" value="DUF11_rpt"/>
</dbReference>
<evidence type="ECO:0000256" key="4">
    <source>
        <dbReference type="SAM" id="SignalP"/>
    </source>
</evidence>
<keyword evidence="8" id="KW-1185">Reference proteome</keyword>
<gene>
    <name evidence="7" type="ORF">SAMN05421769_1523</name>
</gene>
<feature type="domain" description="Secretion system C-terminal sorting" evidence="5">
    <location>
        <begin position="752"/>
        <end position="818"/>
    </location>
</feature>
<dbReference type="RefSeq" id="WP_074229669.1">
    <property type="nucleotide sequence ID" value="NZ_FSRQ01000001.1"/>
</dbReference>
<dbReference type="Pfam" id="PF24595">
    <property type="entry name" value="DUF7619"/>
    <property type="match status" value="1"/>
</dbReference>
<protein>
    <submittedName>
        <fullName evidence="7">Conserved repeat domain-containing protein/Por secretion system C-terminal sorting domain-containing protein</fullName>
    </submittedName>
</protein>
<dbReference type="NCBIfam" id="TIGR01451">
    <property type="entry name" value="B_ant_repeat"/>
    <property type="match status" value="1"/>
</dbReference>
<dbReference type="GO" id="GO:0035591">
    <property type="term" value="F:signaling adaptor activity"/>
    <property type="evidence" value="ECO:0007669"/>
    <property type="project" value="TreeGrafter"/>
</dbReference>
<dbReference type="InterPro" id="IPR026444">
    <property type="entry name" value="Secre_tail"/>
</dbReference>
<dbReference type="PANTHER" id="PTHR47566:SF1">
    <property type="entry name" value="PROTEIN NUD1"/>
    <property type="match status" value="1"/>
</dbReference>
<dbReference type="PANTHER" id="PTHR47566">
    <property type="match status" value="1"/>
</dbReference>
<dbReference type="Gene3D" id="3.80.10.10">
    <property type="entry name" value="Ribonuclease Inhibitor"/>
    <property type="match status" value="1"/>
</dbReference>